<keyword evidence="4" id="KW-1185">Reference proteome</keyword>
<evidence type="ECO:0000313" key="4">
    <source>
        <dbReference type="Proteomes" id="UP001337681"/>
    </source>
</evidence>
<dbReference type="PANTHER" id="PTHR34473:SF2">
    <property type="entry name" value="UPF0699 TRANSMEMBRANE PROTEIN YDBT"/>
    <property type="match status" value="1"/>
</dbReference>
<dbReference type="PIRSF" id="PIRSF026631">
    <property type="entry name" value="UCP026631"/>
    <property type="match status" value="1"/>
</dbReference>
<evidence type="ECO:0000259" key="2">
    <source>
        <dbReference type="Pfam" id="PF03703"/>
    </source>
</evidence>
<keyword evidence="1" id="KW-1133">Transmembrane helix</keyword>
<reference evidence="3 4" key="1">
    <citation type="submission" date="2024-01" db="EMBL/GenBank/DDBJ databases">
        <title>Pedobacter sp. nov., isolated from oil-contaminated soil.</title>
        <authorList>
            <person name="Le N.T.T."/>
        </authorList>
    </citation>
    <scope>NUCLEOTIDE SEQUENCE [LARGE SCALE GENOMIC DNA]</scope>
    <source>
        <strain evidence="3 4">VNH31</strain>
    </source>
</reference>
<evidence type="ECO:0000256" key="1">
    <source>
        <dbReference type="SAM" id="Phobius"/>
    </source>
</evidence>
<feature type="domain" description="YdbS-like PH" evidence="2">
    <location>
        <begin position="404"/>
        <end position="474"/>
    </location>
</feature>
<dbReference type="EMBL" id="JAZDQU010000002">
    <property type="protein sequence ID" value="MEE1886002.1"/>
    <property type="molecule type" value="Genomic_DNA"/>
</dbReference>
<evidence type="ECO:0000313" key="3">
    <source>
        <dbReference type="EMBL" id="MEE1886002.1"/>
    </source>
</evidence>
<dbReference type="RefSeq" id="WP_330146890.1">
    <property type="nucleotide sequence ID" value="NZ_JAZDQU010000002.1"/>
</dbReference>
<proteinExistence type="predicted"/>
<feature type="transmembrane region" description="Helical" evidence="1">
    <location>
        <begin position="223"/>
        <end position="249"/>
    </location>
</feature>
<comment type="caution">
    <text evidence="3">The sequence shown here is derived from an EMBL/GenBank/DDBJ whole genome shotgun (WGS) entry which is preliminary data.</text>
</comment>
<feature type="transmembrane region" description="Helical" evidence="1">
    <location>
        <begin position="382"/>
        <end position="399"/>
    </location>
</feature>
<dbReference type="Pfam" id="PF03703">
    <property type="entry name" value="bPH_2"/>
    <property type="match status" value="2"/>
</dbReference>
<protein>
    <submittedName>
        <fullName evidence="3">PH domain-containing protein</fullName>
    </submittedName>
</protein>
<keyword evidence="1" id="KW-0812">Transmembrane</keyword>
<accession>A0ABU7H3U9</accession>
<feature type="transmembrane region" description="Helical" evidence="1">
    <location>
        <begin position="359"/>
        <end position="376"/>
    </location>
</feature>
<feature type="transmembrane region" description="Helical" evidence="1">
    <location>
        <begin position="15"/>
        <end position="40"/>
    </location>
</feature>
<dbReference type="InterPro" id="IPR014529">
    <property type="entry name" value="UCP026631"/>
</dbReference>
<keyword evidence="1" id="KW-0472">Membrane</keyword>
<feature type="domain" description="YdbS-like PH" evidence="2">
    <location>
        <begin position="68"/>
        <end position="137"/>
    </location>
</feature>
<name>A0ABU7H3U9_9SPHI</name>
<dbReference type="InterPro" id="IPR005182">
    <property type="entry name" value="YdbS-like_PH"/>
</dbReference>
<organism evidence="3 4">
    <name type="scientific">Pedobacter flavus</name>
    <dbReference type="NCBI Taxonomy" id="3113906"/>
    <lineage>
        <taxon>Bacteria</taxon>
        <taxon>Pseudomonadati</taxon>
        <taxon>Bacteroidota</taxon>
        <taxon>Sphingobacteriia</taxon>
        <taxon>Sphingobacteriales</taxon>
        <taxon>Sphingobacteriaceae</taxon>
        <taxon>Pedobacter</taxon>
    </lineage>
</organism>
<dbReference type="Proteomes" id="UP001337681">
    <property type="component" value="Unassembled WGS sequence"/>
</dbReference>
<gene>
    <name evidence="3" type="ORF">VRU49_11295</name>
</gene>
<feature type="transmembrane region" description="Helical" evidence="1">
    <location>
        <begin position="52"/>
        <end position="71"/>
    </location>
</feature>
<sequence>MNNNLNELKRQPAEAIVLVFIQTILSLLKSLWPFLLLMLFRAEKKGRMDIQLLLIPTILVILLSIFNYFYFKYGIIENNFKIKKGLLKKVEINIPLENIQAVHINQTLLDRILNLVKLTIDATGSTKNEAELHIKKEDALTLKQLILQKQENKHTISEEKENEDFSENIVTELSTKDLIKLGISANHIETLAVLIGLSFSFFQNLKDLFDNLFKEILEKSERLIIISGFTMVVYFILFVVIISVIVSFFRTIIKYLDFQLKKDRNGFSVSSGVVNKTERVIKFNKIQYISWSANWIRKYIPIYLLDYKSVGIQSDEKLNVKIPVTSFDLLNKLLNIYDQIIPENHPHYRISKQYTIRKTLILGVIPALILETILFFNFGNIGILSLLLIPIVYGICFFIQKKYRIYYNQDVLHIRKGLFGDHQILLQWHKIQNITVVQSYYQQTNKLANINIYTAAGLISIPYLKLEDAHQILNFGIYTIENRLDRKWM</sequence>
<dbReference type="PANTHER" id="PTHR34473">
    <property type="entry name" value="UPF0699 TRANSMEMBRANE PROTEIN YDBS"/>
    <property type="match status" value="1"/>
</dbReference>